<gene>
    <name evidence="1" type="ORF">KDL28_04350</name>
</gene>
<name>A0ABT0ZU80_9PSEU</name>
<dbReference type="RefSeq" id="WP_252435900.1">
    <property type="nucleotide sequence ID" value="NZ_JAGSOV010000010.1"/>
</dbReference>
<sequence>MSSGVEGGERVEPATLDEWRAWLAANHDRATGVWLVLRKPSVPGPGVRYVESVEQALCFGWVDSKAKGLDAERTMQYFTPRRARSGWARPNKQRIERLLATGQMAPAGLAVVEAAKADGSWTLLDDVEDLVVPDDLAAAFDARPGSREQWEAFPRSPRRLMLVWLVEARRPETRAKRVAEIADRAAVGERARG</sequence>
<protein>
    <submittedName>
        <fullName evidence="1">YdeI/OmpD-associated family protein</fullName>
    </submittedName>
</protein>
<accession>A0ABT0ZU80</accession>
<comment type="caution">
    <text evidence="1">The sequence shown here is derived from an EMBL/GenBank/DDBJ whole genome shotgun (WGS) entry which is preliminary data.</text>
</comment>
<evidence type="ECO:0000313" key="2">
    <source>
        <dbReference type="Proteomes" id="UP001165283"/>
    </source>
</evidence>
<dbReference type="Pfam" id="PF13376">
    <property type="entry name" value="OmdA"/>
    <property type="match status" value="1"/>
</dbReference>
<reference evidence="1" key="1">
    <citation type="submission" date="2021-04" db="EMBL/GenBank/DDBJ databases">
        <title>Pseudonocardia sp. nov., isolated from sandy soil of mangrove forest.</title>
        <authorList>
            <person name="Zan Z."/>
            <person name="Huang R."/>
            <person name="Liu W."/>
        </authorList>
    </citation>
    <scope>NUCLEOTIDE SEQUENCE</scope>
    <source>
        <strain evidence="1">S2-4</strain>
    </source>
</reference>
<dbReference type="EMBL" id="JAGSOV010000010">
    <property type="protein sequence ID" value="MCO1654278.1"/>
    <property type="molecule type" value="Genomic_DNA"/>
</dbReference>
<dbReference type="Proteomes" id="UP001165283">
    <property type="component" value="Unassembled WGS sequence"/>
</dbReference>
<evidence type="ECO:0000313" key="1">
    <source>
        <dbReference type="EMBL" id="MCO1654278.1"/>
    </source>
</evidence>
<keyword evidence="2" id="KW-1185">Reference proteome</keyword>
<proteinExistence type="predicted"/>
<organism evidence="1 2">
    <name type="scientific">Pseudonocardia humida</name>
    <dbReference type="NCBI Taxonomy" id="2800819"/>
    <lineage>
        <taxon>Bacteria</taxon>
        <taxon>Bacillati</taxon>
        <taxon>Actinomycetota</taxon>
        <taxon>Actinomycetes</taxon>
        <taxon>Pseudonocardiales</taxon>
        <taxon>Pseudonocardiaceae</taxon>
        <taxon>Pseudonocardia</taxon>
    </lineage>
</organism>